<dbReference type="SUPFAM" id="SSF161111">
    <property type="entry name" value="Cation efflux protein transmembrane domain-like"/>
    <property type="match status" value="1"/>
</dbReference>
<feature type="transmembrane region" description="Helical" evidence="7">
    <location>
        <begin position="111"/>
        <end position="133"/>
    </location>
</feature>
<dbReference type="PANTHER" id="PTHR43840">
    <property type="entry name" value="MITOCHONDRIAL METAL TRANSPORTER 1-RELATED"/>
    <property type="match status" value="1"/>
</dbReference>
<evidence type="ECO:0000256" key="1">
    <source>
        <dbReference type="ARBA" id="ARBA00004141"/>
    </source>
</evidence>
<evidence type="ECO:0000256" key="6">
    <source>
        <dbReference type="ARBA" id="ARBA00023136"/>
    </source>
</evidence>
<dbReference type="Proteomes" id="UP001576780">
    <property type="component" value="Unassembled WGS sequence"/>
</dbReference>
<feature type="domain" description="Cation efflux protein transmembrane" evidence="8">
    <location>
        <begin position="11"/>
        <end position="201"/>
    </location>
</feature>
<dbReference type="Pfam" id="PF01545">
    <property type="entry name" value="Cation_efflux"/>
    <property type="match status" value="1"/>
</dbReference>
<comment type="similarity">
    <text evidence="2">Belongs to the cation diffusion facilitator (CDF) transporter (TC 2.A.4) family.</text>
</comment>
<feature type="domain" description="Cation efflux protein cytoplasmic" evidence="9">
    <location>
        <begin position="208"/>
        <end position="285"/>
    </location>
</feature>
<evidence type="ECO:0000259" key="9">
    <source>
        <dbReference type="Pfam" id="PF16916"/>
    </source>
</evidence>
<dbReference type="InterPro" id="IPR027470">
    <property type="entry name" value="Cation_efflux_CTD"/>
</dbReference>
<keyword evidence="6 7" id="KW-0472">Membrane</keyword>
<evidence type="ECO:0000259" key="8">
    <source>
        <dbReference type="Pfam" id="PF01545"/>
    </source>
</evidence>
<proteinExistence type="inferred from homology"/>
<dbReference type="EMBL" id="JBHFNT010000176">
    <property type="protein sequence ID" value="MFB2836780.1"/>
    <property type="molecule type" value="Genomic_DNA"/>
</dbReference>
<keyword evidence="5 7" id="KW-1133">Transmembrane helix</keyword>
<feature type="transmembrane region" description="Helical" evidence="7">
    <location>
        <begin position="154"/>
        <end position="173"/>
    </location>
</feature>
<dbReference type="SUPFAM" id="SSF160240">
    <property type="entry name" value="Cation efflux protein cytoplasmic domain-like"/>
    <property type="match status" value="1"/>
</dbReference>
<dbReference type="RefSeq" id="WP_413279147.1">
    <property type="nucleotide sequence ID" value="NZ_JBHFNT010000176.1"/>
</dbReference>
<dbReference type="InterPro" id="IPR002524">
    <property type="entry name" value="Cation_efflux"/>
</dbReference>
<name>A0ABV4WNX2_9CYAN</name>
<dbReference type="InterPro" id="IPR027469">
    <property type="entry name" value="Cation_efflux_TMD_sf"/>
</dbReference>
<protein>
    <submittedName>
        <fullName evidence="10">Cation diffusion facilitator family transporter</fullName>
    </submittedName>
</protein>
<evidence type="ECO:0000313" key="10">
    <source>
        <dbReference type="EMBL" id="MFB2836780.1"/>
    </source>
</evidence>
<evidence type="ECO:0000256" key="7">
    <source>
        <dbReference type="SAM" id="Phobius"/>
    </source>
</evidence>
<dbReference type="NCBIfam" id="TIGR01297">
    <property type="entry name" value="CDF"/>
    <property type="match status" value="1"/>
</dbReference>
<keyword evidence="3" id="KW-0813">Transport</keyword>
<dbReference type="InterPro" id="IPR050291">
    <property type="entry name" value="CDF_Transporter"/>
</dbReference>
<reference evidence="10 11" key="1">
    <citation type="submission" date="2024-09" db="EMBL/GenBank/DDBJ databases">
        <title>Floridaenema gen nov. (Aerosakkonemataceae, Aerosakkonematales ord. nov., Cyanobacteria) from benthic tropical and subtropical fresh waters, with the description of four new species.</title>
        <authorList>
            <person name="Moretto J.A."/>
            <person name="Berthold D.E."/>
            <person name="Lefler F.W."/>
            <person name="Huang I.-S."/>
            <person name="Laughinghouse H. IV."/>
        </authorList>
    </citation>
    <scope>NUCLEOTIDE SEQUENCE [LARGE SCALE GENOMIC DNA]</scope>
    <source>
        <strain evidence="10 11">BLCC-F167</strain>
    </source>
</reference>
<dbReference type="Gene3D" id="3.30.70.1350">
    <property type="entry name" value="Cation efflux protein, cytoplasmic domain"/>
    <property type="match status" value="1"/>
</dbReference>
<feature type="transmembrane region" description="Helical" evidence="7">
    <location>
        <begin position="82"/>
        <end position="99"/>
    </location>
</feature>
<dbReference type="InterPro" id="IPR036837">
    <property type="entry name" value="Cation_efflux_CTD_sf"/>
</dbReference>
<comment type="caution">
    <text evidence="10">The sequence shown here is derived from an EMBL/GenBank/DDBJ whole genome shotgun (WGS) entry which is preliminary data.</text>
</comment>
<dbReference type="InterPro" id="IPR058533">
    <property type="entry name" value="Cation_efflux_TM"/>
</dbReference>
<evidence type="ECO:0000256" key="2">
    <source>
        <dbReference type="ARBA" id="ARBA00008114"/>
    </source>
</evidence>
<evidence type="ECO:0000256" key="5">
    <source>
        <dbReference type="ARBA" id="ARBA00022989"/>
    </source>
</evidence>
<evidence type="ECO:0000256" key="3">
    <source>
        <dbReference type="ARBA" id="ARBA00022448"/>
    </source>
</evidence>
<keyword evidence="4 7" id="KW-0812">Transmembrane</keyword>
<dbReference type="PANTHER" id="PTHR43840:SF15">
    <property type="entry name" value="MITOCHONDRIAL METAL TRANSPORTER 1-RELATED"/>
    <property type="match status" value="1"/>
</dbReference>
<organism evidence="10 11">
    <name type="scientific">Floridaenema evergladense BLCC-F167</name>
    <dbReference type="NCBI Taxonomy" id="3153639"/>
    <lineage>
        <taxon>Bacteria</taxon>
        <taxon>Bacillati</taxon>
        <taxon>Cyanobacteriota</taxon>
        <taxon>Cyanophyceae</taxon>
        <taxon>Oscillatoriophycideae</taxon>
        <taxon>Aerosakkonematales</taxon>
        <taxon>Aerosakkonemataceae</taxon>
        <taxon>Floridanema</taxon>
        <taxon>Floridanema evergladense</taxon>
    </lineage>
</organism>
<sequence length="303" mass="32707">MSKKSPRFYTLISIGAALATIALKAGAYFLTGSVGLLSDAAESCVNLVAALVAFWAVSYAAKPPDEKHPYGHFKAEYFSSGVEGALILVAAITIAVAAWDRLLYPQELEEIGIGLALSLVASIINGIVAIVLLRAGKSLRSITLKADGHHLLTDVWTSVGVVIALIAVPVTGWLILDPLIAFVVAINIVWAGIKLLHETGDGILDTGLPKEEQQVINNILTKYDNQNIQFHALRTRVAGARRFVSFHVLVPGEWTVKQGHALCEEIELAIIKALPGTYVFTHLEPVEDPTSWNDQNLDRTVSN</sequence>
<keyword evidence="11" id="KW-1185">Reference proteome</keyword>
<evidence type="ECO:0000256" key="4">
    <source>
        <dbReference type="ARBA" id="ARBA00022692"/>
    </source>
</evidence>
<comment type="subcellular location">
    <subcellularLocation>
        <location evidence="1">Membrane</location>
        <topology evidence="1">Multi-pass membrane protein</topology>
    </subcellularLocation>
</comment>
<dbReference type="Gene3D" id="1.20.1510.10">
    <property type="entry name" value="Cation efflux protein transmembrane domain"/>
    <property type="match status" value="1"/>
</dbReference>
<feature type="transmembrane region" description="Helical" evidence="7">
    <location>
        <begin position="40"/>
        <end position="61"/>
    </location>
</feature>
<dbReference type="Pfam" id="PF16916">
    <property type="entry name" value="ZT_dimer"/>
    <property type="match status" value="1"/>
</dbReference>
<accession>A0ABV4WNX2</accession>
<evidence type="ECO:0000313" key="11">
    <source>
        <dbReference type="Proteomes" id="UP001576780"/>
    </source>
</evidence>
<gene>
    <name evidence="10" type="ORF">ACE1CA_19810</name>
</gene>